<proteinExistence type="predicted"/>
<feature type="domain" description="4Fe-4S Mo/W bis-MGD-type" evidence="5">
    <location>
        <begin position="54"/>
        <end position="117"/>
    </location>
</feature>
<evidence type="ECO:0000256" key="1">
    <source>
        <dbReference type="ARBA" id="ARBA00022485"/>
    </source>
</evidence>
<dbReference type="Gene3D" id="3.40.50.12440">
    <property type="match status" value="1"/>
</dbReference>
<dbReference type="PANTHER" id="PTHR43105:SF2">
    <property type="entry name" value="RESPIRATORY NITRATE REDUCTASE 2 ALPHA CHAIN"/>
    <property type="match status" value="1"/>
</dbReference>
<organism evidence="6">
    <name type="scientific">marine metagenome</name>
    <dbReference type="NCBI Taxonomy" id="408172"/>
    <lineage>
        <taxon>unclassified sequences</taxon>
        <taxon>metagenomes</taxon>
        <taxon>ecological metagenomes</taxon>
    </lineage>
</organism>
<dbReference type="InterPro" id="IPR050123">
    <property type="entry name" value="Prok_molybdopt-oxidoreductase"/>
</dbReference>
<name>A0A381V5W5_9ZZZZ</name>
<dbReference type="EMBL" id="UINC01007946">
    <property type="protein sequence ID" value="SVA35786.1"/>
    <property type="molecule type" value="Genomic_DNA"/>
</dbReference>
<evidence type="ECO:0000256" key="4">
    <source>
        <dbReference type="ARBA" id="ARBA00023014"/>
    </source>
</evidence>
<dbReference type="PROSITE" id="PS00551">
    <property type="entry name" value="MOLYBDOPTERIN_PROK_1"/>
    <property type="match status" value="1"/>
</dbReference>
<evidence type="ECO:0000313" key="6">
    <source>
        <dbReference type="EMBL" id="SVA35786.1"/>
    </source>
</evidence>
<protein>
    <recommendedName>
        <fullName evidence="5">4Fe-4S Mo/W bis-MGD-type domain-containing protein</fullName>
    </recommendedName>
</protein>
<dbReference type="GO" id="GO:0016020">
    <property type="term" value="C:membrane"/>
    <property type="evidence" value="ECO:0007669"/>
    <property type="project" value="TreeGrafter"/>
</dbReference>
<keyword evidence="2" id="KW-0479">Metal-binding</keyword>
<dbReference type="GO" id="GO:0051539">
    <property type="term" value="F:4 iron, 4 sulfur cluster binding"/>
    <property type="evidence" value="ECO:0007669"/>
    <property type="project" value="UniProtKB-KW"/>
</dbReference>
<gene>
    <name evidence="6" type="ORF">METZ01_LOCUS88640</name>
</gene>
<evidence type="ECO:0000256" key="2">
    <source>
        <dbReference type="ARBA" id="ARBA00022723"/>
    </source>
</evidence>
<accession>A0A381V5W5</accession>
<evidence type="ECO:0000259" key="5">
    <source>
        <dbReference type="PROSITE" id="PS51669"/>
    </source>
</evidence>
<keyword evidence="4" id="KW-0411">Iron-sulfur</keyword>
<evidence type="ECO:0000256" key="3">
    <source>
        <dbReference type="ARBA" id="ARBA00023004"/>
    </source>
</evidence>
<dbReference type="Pfam" id="PF04879">
    <property type="entry name" value="Molybdop_Fe4S4"/>
    <property type="match status" value="1"/>
</dbReference>
<dbReference type="PANTHER" id="PTHR43105">
    <property type="entry name" value="RESPIRATORY NITRATE REDUCTASE"/>
    <property type="match status" value="1"/>
</dbReference>
<dbReference type="GO" id="GO:0016491">
    <property type="term" value="F:oxidoreductase activity"/>
    <property type="evidence" value="ECO:0007669"/>
    <property type="project" value="InterPro"/>
</dbReference>
<dbReference type="GO" id="GO:0046872">
    <property type="term" value="F:metal ion binding"/>
    <property type="evidence" value="ECO:0007669"/>
    <property type="project" value="UniProtKB-KW"/>
</dbReference>
<dbReference type="AlphaFoldDB" id="A0A381V5W5"/>
<dbReference type="InterPro" id="IPR006963">
    <property type="entry name" value="Mopterin_OxRdtase_4Fe-4S_dom"/>
</dbReference>
<dbReference type="InterPro" id="IPR027467">
    <property type="entry name" value="MopterinOxRdtase_cofactor_BS"/>
</dbReference>
<dbReference type="PROSITE" id="PS51669">
    <property type="entry name" value="4FE4S_MOW_BIS_MGD"/>
    <property type="match status" value="1"/>
</dbReference>
<sequence>MSRSAKTTRRNFLLGSASVIGLSLNYSQSTVANLNASNPYRSWEDLARKKWTWDSITHSTHGTNCTGQCAFNVYVKDGVVWREEQQGEYGASSDAPDYGPRGCQKGLRHSKYMYGKQRILYPLKRIGERGQGQWER</sequence>
<dbReference type="SUPFAM" id="SSF53706">
    <property type="entry name" value="Formate dehydrogenase/DMSO reductase, domains 1-3"/>
    <property type="match status" value="1"/>
</dbReference>
<feature type="non-terminal residue" evidence="6">
    <location>
        <position position="136"/>
    </location>
</feature>
<reference evidence="6" key="1">
    <citation type="submission" date="2018-05" db="EMBL/GenBank/DDBJ databases">
        <authorList>
            <person name="Lanie J.A."/>
            <person name="Ng W.-L."/>
            <person name="Kazmierczak K.M."/>
            <person name="Andrzejewski T.M."/>
            <person name="Davidsen T.M."/>
            <person name="Wayne K.J."/>
            <person name="Tettelin H."/>
            <person name="Glass J.I."/>
            <person name="Rusch D."/>
            <person name="Podicherti R."/>
            <person name="Tsui H.-C.T."/>
            <person name="Winkler M.E."/>
        </authorList>
    </citation>
    <scope>NUCLEOTIDE SEQUENCE</scope>
</reference>
<keyword evidence="1" id="KW-0004">4Fe-4S</keyword>
<keyword evidence="3" id="KW-0408">Iron</keyword>